<dbReference type="GO" id="GO:0030288">
    <property type="term" value="C:outer membrane-bounded periplasmic space"/>
    <property type="evidence" value="ECO:0007669"/>
    <property type="project" value="UniProtKB-ARBA"/>
</dbReference>
<dbReference type="GO" id="GO:1904680">
    <property type="term" value="F:peptide transmembrane transporter activity"/>
    <property type="evidence" value="ECO:0007669"/>
    <property type="project" value="TreeGrafter"/>
</dbReference>
<dbReference type="InterPro" id="IPR039424">
    <property type="entry name" value="SBP_5"/>
</dbReference>
<keyword evidence="3" id="KW-0732">Signal</keyword>
<dbReference type="EMBL" id="FNFX01000002">
    <property type="protein sequence ID" value="SDK30740.1"/>
    <property type="molecule type" value="Genomic_DNA"/>
</dbReference>
<comment type="similarity">
    <text evidence="1">Belongs to the bacterial solute-binding protein 5 family.</text>
</comment>
<dbReference type="CDD" id="cd08514">
    <property type="entry name" value="PBP2_AppA_like"/>
    <property type="match status" value="1"/>
</dbReference>
<dbReference type="GO" id="GO:0015833">
    <property type="term" value="P:peptide transport"/>
    <property type="evidence" value="ECO:0007669"/>
    <property type="project" value="TreeGrafter"/>
</dbReference>
<evidence type="ECO:0000259" key="4">
    <source>
        <dbReference type="Pfam" id="PF00496"/>
    </source>
</evidence>
<dbReference type="GO" id="GO:0043190">
    <property type="term" value="C:ATP-binding cassette (ABC) transporter complex"/>
    <property type="evidence" value="ECO:0007669"/>
    <property type="project" value="InterPro"/>
</dbReference>
<proteinExistence type="inferred from homology"/>
<keyword evidence="2" id="KW-0813">Transport</keyword>
<evidence type="ECO:0000313" key="5">
    <source>
        <dbReference type="EMBL" id="SDK30740.1"/>
    </source>
</evidence>
<dbReference type="InterPro" id="IPR000914">
    <property type="entry name" value="SBP_5_dom"/>
</dbReference>
<evidence type="ECO:0000313" key="6">
    <source>
        <dbReference type="Proteomes" id="UP000198629"/>
    </source>
</evidence>
<keyword evidence="6" id="KW-1185">Reference proteome</keyword>
<dbReference type="FunFam" id="3.10.105.10:FF:000006">
    <property type="entry name" value="Peptide ABC transporter substrate-binding protein"/>
    <property type="match status" value="1"/>
</dbReference>
<dbReference type="Gene3D" id="3.10.105.10">
    <property type="entry name" value="Dipeptide-binding Protein, Domain 3"/>
    <property type="match status" value="1"/>
</dbReference>
<dbReference type="SUPFAM" id="SSF53850">
    <property type="entry name" value="Periplasmic binding protein-like II"/>
    <property type="match status" value="1"/>
</dbReference>
<dbReference type="PANTHER" id="PTHR30290">
    <property type="entry name" value="PERIPLASMIC BINDING COMPONENT OF ABC TRANSPORTER"/>
    <property type="match status" value="1"/>
</dbReference>
<dbReference type="STRING" id="492660.SAMN05192566_0814"/>
<dbReference type="AlphaFoldDB" id="A0A1G9AVN8"/>
<sequence length="565" mass="64019">MMKDSEILLFAKNKKLPMVQRHFLILFLSSLLGACGSENPEQKTSLLNAPYPTQTGGTLMGAMPSDPSSLIFMVAGESASSAITANLFNSLLTYDQNLDLAGELAESWQVSPDQKTLTFHLKPGLVWADGHPLTSEDVFFTWQAIIDEKTRSPYASDYQLVTKAETPDKLTFVVHYDEAFSPSLDSWAGLQILPKHKLAGQDLHTTSFAQKPLGSHYYQLKEWRHGEYIKLEKNPKSVLGPANIDHLVERIIPDPGAQFLELMADNIDSLSMDPITYARIIPSRPELQAWLNQYESLGNSYTYLGFNLKRQPFKDIRIRKAINLAIDKQEIIDGVYLGLGEQIASPYKPGTRWSNPELKPYPFDPQQARSLLAEAGYKDSDGDGILEKDGKKLSFEVLTNHGNKEREKTAVIIQRRLKEVGIEIRIRTIEWASFITRFIKTGDFDAVVLGWQLGLEPDQFGIWHSSQQKPGQFNFIGYNNPKVDQLLERGRREFDPDKRMHIYHQFAEVLYEDSPIVYLSAGYNLTAIHKRVRGIMDPVPPAGVGYDSQKWYLPMPLRRTQIQAE</sequence>
<accession>A0A1G9AVN8</accession>
<evidence type="ECO:0000256" key="3">
    <source>
        <dbReference type="ARBA" id="ARBA00022729"/>
    </source>
</evidence>
<dbReference type="PROSITE" id="PS51257">
    <property type="entry name" value="PROKAR_LIPOPROTEIN"/>
    <property type="match status" value="1"/>
</dbReference>
<name>A0A1G9AVN8_9PROT</name>
<protein>
    <submittedName>
        <fullName evidence="5">Peptide/nickel transport system substrate-binding protein</fullName>
    </submittedName>
</protein>
<dbReference type="Proteomes" id="UP000198629">
    <property type="component" value="Unassembled WGS sequence"/>
</dbReference>
<dbReference type="Gene3D" id="3.40.190.10">
    <property type="entry name" value="Periplasmic binding protein-like II"/>
    <property type="match status" value="1"/>
</dbReference>
<reference evidence="6" key="1">
    <citation type="submission" date="2016-10" db="EMBL/GenBank/DDBJ databases">
        <authorList>
            <person name="Varghese N."/>
            <person name="Submissions S."/>
        </authorList>
    </citation>
    <scope>NUCLEOTIDE SEQUENCE [LARGE SCALE GENOMIC DNA]</scope>
    <source>
        <strain evidence="6">CBMB127</strain>
    </source>
</reference>
<feature type="domain" description="Solute-binding protein family 5" evidence="4">
    <location>
        <begin position="101"/>
        <end position="465"/>
    </location>
</feature>
<dbReference type="PANTHER" id="PTHR30290:SF38">
    <property type="entry name" value="D,D-DIPEPTIDE-BINDING PERIPLASMIC PROTEIN DDPA-RELATED"/>
    <property type="match status" value="1"/>
</dbReference>
<dbReference type="Gene3D" id="3.90.76.10">
    <property type="entry name" value="Dipeptide-binding Protein, Domain 1"/>
    <property type="match status" value="1"/>
</dbReference>
<organism evidence="5 6">
    <name type="scientific">Methylophilus rhizosphaerae</name>
    <dbReference type="NCBI Taxonomy" id="492660"/>
    <lineage>
        <taxon>Bacteria</taxon>
        <taxon>Pseudomonadati</taxon>
        <taxon>Pseudomonadota</taxon>
        <taxon>Betaproteobacteria</taxon>
        <taxon>Nitrosomonadales</taxon>
        <taxon>Methylophilaceae</taxon>
        <taxon>Methylophilus</taxon>
    </lineage>
</organism>
<dbReference type="Pfam" id="PF00496">
    <property type="entry name" value="SBP_bac_5"/>
    <property type="match status" value="1"/>
</dbReference>
<evidence type="ECO:0000256" key="2">
    <source>
        <dbReference type="ARBA" id="ARBA00022448"/>
    </source>
</evidence>
<dbReference type="InterPro" id="IPR030678">
    <property type="entry name" value="Peptide/Ni-bd"/>
</dbReference>
<evidence type="ECO:0000256" key="1">
    <source>
        <dbReference type="ARBA" id="ARBA00005695"/>
    </source>
</evidence>
<gene>
    <name evidence="5" type="ORF">SAMN05192566_0814</name>
</gene>
<dbReference type="PIRSF" id="PIRSF002741">
    <property type="entry name" value="MppA"/>
    <property type="match status" value="1"/>
</dbReference>